<dbReference type="AlphaFoldDB" id="A0ABD1QA97"/>
<sequence length="118" mass="13373">MDEKHKPQKFFGAKLDVTGLKKQSFGFNNVPLPGKEGSTKPNHCLCSPTTHRGSFRKNPRPSGPVLCSSVQSQVIFFELHDVIEWQCYCQPSYSTIYCEIRRINVQSKASKLDLVQLD</sequence>
<accession>A0ABD1QA97</accession>
<reference evidence="2" key="1">
    <citation type="submission" date="2024-07" db="EMBL/GenBank/DDBJ databases">
        <title>Two chromosome-level genome assemblies of Korean endemic species Abeliophyllum distichum and Forsythia ovata (Oleaceae).</title>
        <authorList>
            <person name="Jang H."/>
        </authorList>
    </citation>
    <scope>NUCLEOTIDE SEQUENCE [LARGE SCALE GENOMIC DNA]</scope>
</reference>
<comment type="caution">
    <text evidence="1">The sequence shown here is derived from an EMBL/GenBank/DDBJ whole genome shotgun (WGS) entry which is preliminary data.</text>
</comment>
<dbReference type="EMBL" id="JBFOLJ010000015">
    <property type="protein sequence ID" value="KAL2473133.1"/>
    <property type="molecule type" value="Genomic_DNA"/>
</dbReference>
<organism evidence="1 2">
    <name type="scientific">Forsythia ovata</name>
    <dbReference type="NCBI Taxonomy" id="205694"/>
    <lineage>
        <taxon>Eukaryota</taxon>
        <taxon>Viridiplantae</taxon>
        <taxon>Streptophyta</taxon>
        <taxon>Embryophyta</taxon>
        <taxon>Tracheophyta</taxon>
        <taxon>Spermatophyta</taxon>
        <taxon>Magnoliopsida</taxon>
        <taxon>eudicotyledons</taxon>
        <taxon>Gunneridae</taxon>
        <taxon>Pentapetalae</taxon>
        <taxon>asterids</taxon>
        <taxon>lamiids</taxon>
        <taxon>Lamiales</taxon>
        <taxon>Oleaceae</taxon>
        <taxon>Forsythieae</taxon>
        <taxon>Forsythia</taxon>
    </lineage>
</organism>
<keyword evidence="2" id="KW-1185">Reference proteome</keyword>
<evidence type="ECO:0000313" key="2">
    <source>
        <dbReference type="Proteomes" id="UP001604277"/>
    </source>
</evidence>
<protein>
    <submittedName>
        <fullName evidence="1">Uncharacterized protein</fullName>
    </submittedName>
</protein>
<proteinExistence type="predicted"/>
<gene>
    <name evidence="1" type="ORF">Fot_48869</name>
</gene>
<name>A0ABD1QA97_9LAMI</name>
<evidence type="ECO:0000313" key="1">
    <source>
        <dbReference type="EMBL" id="KAL2473133.1"/>
    </source>
</evidence>
<dbReference type="Proteomes" id="UP001604277">
    <property type="component" value="Unassembled WGS sequence"/>
</dbReference>